<gene>
    <name evidence="2" type="ORF">JIN82_05380</name>
</gene>
<dbReference type="Gene3D" id="3.30.530.20">
    <property type="match status" value="1"/>
</dbReference>
<evidence type="ECO:0000313" key="2">
    <source>
        <dbReference type="EMBL" id="MBK1790587.1"/>
    </source>
</evidence>
<dbReference type="EMBL" id="JAENIM010000023">
    <property type="protein sequence ID" value="MBK1790587.1"/>
    <property type="molecule type" value="Genomic_DNA"/>
</dbReference>
<sequence>MPTTPKETSNDRQSKTKRKVLAIVLPAVIGLLGAAFSVYAFEDYGWTLFLALPIIVSFLSTMIWSSGQKTSYWSNSGLACASILLLGLLLILFAIDGLVCLIMALSLAVILAQVGTLLGIFVSRNVNRKNGTSISLMVCLLFPCLVSFENATKPPPSIRKVTSSVLIDAPINEVWQTVIAFPDINTPAEGIFKMGIAYPIKAHIDGQGVGAIRYCCFSTGDFVEPITVWNEPHHLAFTVSENPAPMEELTIYGDFHAPHLHGHMVSKKGQFILKQQGDKVLLEGTTWYSHSISPEFYWGIISDEIIHKVHYRVLDHIKAHVEKN</sequence>
<keyword evidence="1" id="KW-0812">Transmembrane</keyword>
<dbReference type="Proteomes" id="UP000624703">
    <property type="component" value="Unassembled WGS sequence"/>
</dbReference>
<feature type="transmembrane region" description="Helical" evidence="1">
    <location>
        <begin position="20"/>
        <end position="40"/>
    </location>
</feature>
<dbReference type="SUPFAM" id="SSF55961">
    <property type="entry name" value="Bet v1-like"/>
    <property type="match status" value="1"/>
</dbReference>
<comment type="caution">
    <text evidence="2">The sequence shown here is derived from an EMBL/GenBank/DDBJ whole genome shotgun (WGS) entry which is preliminary data.</text>
</comment>
<accession>A0A8J7MCF4</accession>
<reference evidence="2" key="1">
    <citation type="submission" date="2021-01" db="EMBL/GenBank/DDBJ databases">
        <title>Modified the classification status of verrucomicrobia.</title>
        <authorList>
            <person name="Feng X."/>
        </authorList>
    </citation>
    <scope>NUCLEOTIDE SEQUENCE</scope>
    <source>
        <strain evidence="2">_KCTC 22039</strain>
    </source>
</reference>
<dbReference type="InterPro" id="IPR023393">
    <property type="entry name" value="START-like_dom_sf"/>
</dbReference>
<dbReference type="RefSeq" id="WP_200310621.1">
    <property type="nucleotide sequence ID" value="NZ_JAENIM010000023.1"/>
</dbReference>
<name>A0A8J7MCF4_9BACT</name>
<protein>
    <recommendedName>
        <fullName evidence="4">Polyketide cyclase / dehydrase and lipid transport</fullName>
    </recommendedName>
</protein>
<keyword evidence="3" id="KW-1185">Reference proteome</keyword>
<evidence type="ECO:0000256" key="1">
    <source>
        <dbReference type="SAM" id="Phobius"/>
    </source>
</evidence>
<feature type="transmembrane region" description="Helical" evidence="1">
    <location>
        <begin position="76"/>
        <end position="95"/>
    </location>
</feature>
<proteinExistence type="predicted"/>
<evidence type="ECO:0000313" key="3">
    <source>
        <dbReference type="Proteomes" id="UP000624703"/>
    </source>
</evidence>
<evidence type="ECO:0008006" key="4">
    <source>
        <dbReference type="Google" id="ProtNLM"/>
    </source>
</evidence>
<feature type="transmembrane region" description="Helical" evidence="1">
    <location>
        <begin position="101"/>
        <end position="122"/>
    </location>
</feature>
<dbReference type="AlphaFoldDB" id="A0A8J7MCF4"/>
<feature type="transmembrane region" description="Helical" evidence="1">
    <location>
        <begin position="46"/>
        <end position="64"/>
    </location>
</feature>
<keyword evidence="1" id="KW-0472">Membrane</keyword>
<keyword evidence="1" id="KW-1133">Transmembrane helix</keyword>
<organism evidence="2 3">
    <name type="scientific">Persicirhabdus sediminis</name>
    <dbReference type="NCBI Taxonomy" id="454144"/>
    <lineage>
        <taxon>Bacteria</taxon>
        <taxon>Pseudomonadati</taxon>
        <taxon>Verrucomicrobiota</taxon>
        <taxon>Verrucomicrobiia</taxon>
        <taxon>Verrucomicrobiales</taxon>
        <taxon>Verrucomicrobiaceae</taxon>
        <taxon>Persicirhabdus</taxon>
    </lineage>
</organism>